<evidence type="ECO:0000313" key="3">
    <source>
        <dbReference type="Proteomes" id="UP000240527"/>
    </source>
</evidence>
<gene>
    <name evidence="2" type="ORF">B7G68_19920</name>
</gene>
<sequence>MTSPPTLWKSGFSCPNCGVEAHQSWFNCYAANRAPSRSDIHKQQPSPTSDAAFGMTPRVTLGTPSPNIHSQGNIPVQNISISKCYSCSEAAIWIGTRLIWPKFTPDIKPHIYMPPAIKADFVEACSILQLSPRGAAALVRVALEKLINHLVGEAVKPNDGIQTLVDRGMPERVQKMCDAVRIITNDSVHLGTINSNDDLASATKLFHLVNAIVDQTIGLDILADEIYGELPHDKIQFVENRKRGAARKSAASINTGK</sequence>
<name>A0ABN5IXZ1_9CAUL</name>
<feature type="domain" description="DUF4145" evidence="1">
    <location>
        <begin position="123"/>
        <end position="205"/>
    </location>
</feature>
<evidence type="ECO:0000259" key="1">
    <source>
        <dbReference type="Pfam" id="PF13643"/>
    </source>
</evidence>
<organism evidence="2 3">
    <name type="scientific">Caulobacter segnis</name>
    <dbReference type="NCBI Taxonomy" id="88688"/>
    <lineage>
        <taxon>Bacteria</taxon>
        <taxon>Pseudomonadati</taxon>
        <taxon>Pseudomonadota</taxon>
        <taxon>Alphaproteobacteria</taxon>
        <taxon>Caulobacterales</taxon>
        <taxon>Caulobacteraceae</taxon>
        <taxon>Caulobacter</taxon>
    </lineage>
</organism>
<evidence type="ECO:0000313" key="2">
    <source>
        <dbReference type="EMBL" id="AVQ03911.1"/>
    </source>
</evidence>
<dbReference type="InterPro" id="IPR025285">
    <property type="entry name" value="DUF4145"/>
</dbReference>
<accession>A0ABN5IXZ1</accession>
<proteinExistence type="predicted"/>
<protein>
    <submittedName>
        <fullName evidence="2">DUF4145 domain-containing protein</fullName>
    </submittedName>
</protein>
<dbReference type="RefSeq" id="WP_013080960.1">
    <property type="nucleotide sequence ID" value="NZ_CP027850.1"/>
</dbReference>
<dbReference type="EMBL" id="CP027850">
    <property type="protein sequence ID" value="AVQ03911.1"/>
    <property type="molecule type" value="Genomic_DNA"/>
</dbReference>
<dbReference type="Pfam" id="PF13643">
    <property type="entry name" value="DUF4145"/>
    <property type="match status" value="1"/>
</dbReference>
<reference evidence="2 3" key="1">
    <citation type="journal article" date="2015" name="Biotechnol. Bioeng.">
        <title>Genome sequence and phenotypic characterization of Caulobacter segnis.</title>
        <authorList>
            <person name="Patel S."/>
            <person name="Fletcher B."/>
            <person name="Scott D.C."/>
            <person name="Ely B."/>
        </authorList>
    </citation>
    <scope>NUCLEOTIDE SEQUENCE [LARGE SCALE GENOMIC DNA]</scope>
    <source>
        <strain evidence="2 3">TK0059</strain>
    </source>
</reference>
<dbReference type="Proteomes" id="UP000240527">
    <property type="component" value="Chromosome"/>
</dbReference>
<keyword evidence="3" id="KW-1185">Reference proteome</keyword>